<evidence type="ECO:0000256" key="10">
    <source>
        <dbReference type="ARBA" id="ARBA00023242"/>
    </source>
</evidence>
<comment type="subcellular location">
    <subcellularLocation>
        <location evidence="1">Nucleus</location>
    </subcellularLocation>
</comment>
<dbReference type="Gene3D" id="3.30.160.60">
    <property type="entry name" value="Classic Zinc Finger"/>
    <property type="match status" value="6"/>
</dbReference>
<dbReference type="PROSITE" id="PS50157">
    <property type="entry name" value="ZINC_FINGER_C2H2_2"/>
    <property type="match status" value="7"/>
</dbReference>
<keyword evidence="10" id="KW-0539">Nucleus</keyword>
<dbReference type="GO" id="GO:0000978">
    <property type="term" value="F:RNA polymerase II cis-regulatory region sequence-specific DNA binding"/>
    <property type="evidence" value="ECO:0007669"/>
    <property type="project" value="TreeGrafter"/>
</dbReference>
<evidence type="ECO:0000256" key="1">
    <source>
        <dbReference type="ARBA" id="ARBA00004123"/>
    </source>
</evidence>
<feature type="domain" description="C2H2-type" evidence="12">
    <location>
        <begin position="214"/>
        <end position="241"/>
    </location>
</feature>
<dbReference type="FunFam" id="3.30.160.60:FF:000100">
    <property type="entry name" value="Zinc finger 45-like"/>
    <property type="match status" value="1"/>
</dbReference>
<keyword evidence="6" id="KW-0862">Zinc</keyword>
<dbReference type="SUPFAM" id="SSF57667">
    <property type="entry name" value="beta-beta-alpha zinc fingers"/>
    <property type="match status" value="4"/>
</dbReference>
<accession>A0A6F9DY97</accession>
<feature type="domain" description="C2H2-type" evidence="12">
    <location>
        <begin position="336"/>
        <end position="363"/>
    </location>
</feature>
<reference evidence="13" key="1">
    <citation type="submission" date="2020-04" db="EMBL/GenBank/DDBJ databases">
        <authorList>
            <person name="Neveu A P."/>
        </authorList>
    </citation>
    <scope>NUCLEOTIDE SEQUENCE</scope>
    <source>
        <tissue evidence="13">Whole embryo</tissue>
    </source>
</reference>
<feature type="domain" description="C2H2-type" evidence="12">
    <location>
        <begin position="185"/>
        <end position="213"/>
    </location>
</feature>
<keyword evidence="8" id="KW-0238">DNA-binding</keyword>
<dbReference type="GO" id="GO:0008270">
    <property type="term" value="F:zinc ion binding"/>
    <property type="evidence" value="ECO:0007669"/>
    <property type="project" value="UniProtKB-KW"/>
</dbReference>
<dbReference type="PANTHER" id="PTHR19818">
    <property type="entry name" value="ZINC FINGER PROTEIN ZIC AND GLI"/>
    <property type="match status" value="1"/>
</dbReference>
<keyword evidence="4" id="KW-0677">Repeat</keyword>
<evidence type="ECO:0000256" key="5">
    <source>
        <dbReference type="ARBA" id="ARBA00022771"/>
    </source>
</evidence>
<keyword evidence="3" id="KW-0479">Metal-binding</keyword>
<dbReference type="FunFam" id="3.30.160.60:FF:000087">
    <property type="entry name" value="Zinc finger protein 354B"/>
    <property type="match status" value="1"/>
</dbReference>
<evidence type="ECO:0000256" key="9">
    <source>
        <dbReference type="ARBA" id="ARBA00023163"/>
    </source>
</evidence>
<evidence type="ECO:0000313" key="13">
    <source>
        <dbReference type="EMBL" id="CAB3267936.1"/>
    </source>
</evidence>
<evidence type="ECO:0000256" key="8">
    <source>
        <dbReference type="ARBA" id="ARBA00023125"/>
    </source>
</evidence>
<proteinExistence type="evidence at transcript level"/>
<protein>
    <submittedName>
        <fullName evidence="13">ZF(C2H2)-13 zinc finger protein</fullName>
    </submittedName>
</protein>
<dbReference type="FunFam" id="3.30.160.60:FF:000075">
    <property type="entry name" value="Putative zinc finger protein 536"/>
    <property type="match status" value="1"/>
</dbReference>
<comment type="similarity">
    <text evidence="2">Belongs to the krueppel C2H2-type zinc-finger protein family.</text>
</comment>
<evidence type="ECO:0000256" key="2">
    <source>
        <dbReference type="ARBA" id="ARBA00006991"/>
    </source>
</evidence>
<dbReference type="InterPro" id="IPR050329">
    <property type="entry name" value="GLI_C2H2-zinc-finger"/>
</dbReference>
<evidence type="ECO:0000256" key="3">
    <source>
        <dbReference type="ARBA" id="ARBA00022723"/>
    </source>
</evidence>
<evidence type="ECO:0000256" key="6">
    <source>
        <dbReference type="ARBA" id="ARBA00022833"/>
    </source>
</evidence>
<name>A0A6F9DY97_9ASCI</name>
<feature type="domain" description="C2H2-type" evidence="12">
    <location>
        <begin position="299"/>
        <end position="322"/>
    </location>
</feature>
<dbReference type="GO" id="GO:0005634">
    <property type="term" value="C:nucleus"/>
    <property type="evidence" value="ECO:0007669"/>
    <property type="project" value="UniProtKB-SubCell"/>
</dbReference>
<evidence type="ECO:0000256" key="11">
    <source>
        <dbReference type="PROSITE-ProRule" id="PRU00042"/>
    </source>
</evidence>
<dbReference type="InterPro" id="IPR013087">
    <property type="entry name" value="Znf_C2H2_type"/>
</dbReference>
<evidence type="ECO:0000256" key="4">
    <source>
        <dbReference type="ARBA" id="ARBA00022737"/>
    </source>
</evidence>
<evidence type="ECO:0000256" key="7">
    <source>
        <dbReference type="ARBA" id="ARBA00023015"/>
    </source>
</evidence>
<organism evidence="13">
    <name type="scientific">Phallusia mammillata</name>
    <dbReference type="NCBI Taxonomy" id="59560"/>
    <lineage>
        <taxon>Eukaryota</taxon>
        <taxon>Metazoa</taxon>
        <taxon>Chordata</taxon>
        <taxon>Tunicata</taxon>
        <taxon>Ascidiacea</taxon>
        <taxon>Phlebobranchia</taxon>
        <taxon>Ascidiidae</taxon>
        <taxon>Phallusia</taxon>
    </lineage>
</organism>
<feature type="domain" description="C2H2-type" evidence="12">
    <location>
        <begin position="271"/>
        <end position="298"/>
    </location>
</feature>
<evidence type="ECO:0000259" key="12">
    <source>
        <dbReference type="PROSITE" id="PS50157"/>
    </source>
</evidence>
<keyword evidence="9" id="KW-0804">Transcription</keyword>
<keyword evidence="7" id="KW-0805">Transcription regulation</keyword>
<feature type="domain" description="C2H2-type" evidence="12">
    <location>
        <begin position="242"/>
        <end position="270"/>
    </location>
</feature>
<gene>
    <name evidence="13" type="primary">Zfp90-002</name>
</gene>
<feature type="domain" description="C2H2-type" evidence="12">
    <location>
        <begin position="364"/>
        <end position="387"/>
    </location>
</feature>
<dbReference type="SMART" id="SM00355">
    <property type="entry name" value="ZnF_C2H2"/>
    <property type="match status" value="8"/>
</dbReference>
<dbReference type="InterPro" id="IPR036236">
    <property type="entry name" value="Znf_C2H2_sf"/>
</dbReference>
<dbReference type="FunFam" id="3.30.160.60:FF:000145">
    <property type="entry name" value="Zinc finger protein 574"/>
    <property type="match status" value="1"/>
</dbReference>
<sequence length="392" mass="46371">MTKGPVKCRNPHLHFKFTKTEAFHTSTKNLFEHSKMFLNYESIVRCMDSHPALQFDQQKPKLTEKTELEFLIKASGKRIKVHKFFKKRDTFADRLWKTKYRKFKVRKRKPTFNERAANRLLKWSREVKKTRNIKKCRFCRFETWYLVAMARHKLVKHRTKKQRIACTEMDRILAPSVYEGMEKMAMCRKCGKEFAQEDSLKKHIQVVHQKKKPHKCKECGKQFGQRQDLTVHMNTHTGIKPFACEKCDKRFTSSSSRNAHVRQIHEKIRPHVCKICEKSFGQLHQLKSHTRFHTGYKPYKCKHCDYATVTAGLLKIHVRGVHRICDVTNGRIFERFKCIDCGTNFDSKMQLETHSNIAKGVRSYICNICGYAYYCQTALGRHYRKAHNTCAI</sequence>
<dbReference type="GO" id="GO:0045944">
    <property type="term" value="P:positive regulation of transcription by RNA polymerase II"/>
    <property type="evidence" value="ECO:0007669"/>
    <property type="project" value="UniProtKB-ARBA"/>
</dbReference>
<dbReference type="EMBL" id="LR792074">
    <property type="protein sequence ID" value="CAB3267936.1"/>
    <property type="molecule type" value="mRNA"/>
</dbReference>
<dbReference type="GO" id="GO:0000981">
    <property type="term" value="F:DNA-binding transcription factor activity, RNA polymerase II-specific"/>
    <property type="evidence" value="ECO:0007669"/>
    <property type="project" value="TreeGrafter"/>
</dbReference>
<keyword evidence="5 11" id="KW-0863">Zinc-finger</keyword>
<dbReference type="PROSITE" id="PS00028">
    <property type="entry name" value="ZINC_FINGER_C2H2_1"/>
    <property type="match status" value="5"/>
</dbReference>
<dbReference type="PANTHER" id="PTHR19818:SF163">
    <property type="entry name" value="C2H2-TYPE DOMAIN-CONTAINING PROTEIN"/>
    <property type="match status" value="1"/>
</dbReference>
<dbReference type="Pfam" id="PF00096">
    <property type="entry name" value="zf-C2H2"/>
    <property type="match status" value="5"/>
</dbReference>
<dbReference type="AlphaFoldDB" id="A0A6F9DY97"/>